<comment type="caution">
    <text evidence="2">The sequence shown here is derived from an EMBL/GenBank/DDBJ whole genome shotgun (WGS) entry which is preliminary data.</text>
</comment>
<organism evidence="2 3">
    <name type="scientific">Stylosanthes scabra</name>
    <dbReference type="NCBI Taxonomy" id="79078"/>
    <lineage>
        <taxon>Eukaryota</taxon>
        <taxon>Viridiplantae</taxon>
        <taxon>Streptophyta</taxon>
        <taxon>Embryophyta</taxon>
        <taxon>Tracheophyta</taxon>
        <taxon>Spermatophyta</taxon>
        <taxon>Magnoliopsida</taxon>
        <taxon>eudicotyledons</taxon>
        <taxon>Gunneridae</taxon>
        <taxon>Pentapetalae</taxon>
        <taxon>rosids</taxon>
        <taxon>fabids</taxon>
        <taxon>Fabales</taxon>
        <taxon>Fabaceae</taxon>
        <taxon>Papilionoideae</taxon>
        <taxon>50 kb inversion clade</taxon>
        <taxon>dalbergioids sensu lato</taxon>
        <taxon>Dalbergieae</taxon>
        <taxon>Pterocarpus clade</taxon>
        <taxon>Stylosanthes</taxon>
    </lineage>
</organism>
<name>A0ABU6YJ26_9FABA</name>
<protein>
    <submittedName>
        <fullName evidence="2">Uncharacterized protein</fullName>
    </submittedName>
</protein>
<evidence type="ECO:0000313" key="3">
    <source>
        <dbReference type="Proteomes" id="UP001341840"/>
    </source>
</evidence>
<proteinExistence type="predicted"/>
<feature type="compositionally biased region" description="Polar residues" evidence="1">
    <location>
        <begin position="42"/>
        <end position="57"/>
    </location>
</feature>
<evidence type="ECO:0000256" key="1">
    <source>
        <dbReference type="SAM" id="MobiDB-lite"/>
    </source>
</evidence>
<reference evidence="2 3" key="1">
    <citation type="journal article" date="2023" name="Plants (Basel)">
        <title>Bridging the Gap: Combining Genomics and Transcriptomics Approaches to Understand Stylosanthes scabra, an Orphan Legume from the Brazilian Caatinga.</title>
        <authorList>
            <person name="Ferreira-Neto J.R.C."/>
            <person name="da Silva M.D."/>
            <person name="Binneck E."/>
            <person name="de Melo N.F."/>
            <person name="da Silva R.H."/>
            <person name="de Melo A.L.T.M."/>
            <person name="Pandolfi V."/>
            <person name="Bustamante F.O."/>
            <person name="Brasileiro-Vidal A.C."/>
            <person name="Benko-Iseppon A.M."/>
        </authorList>
    </citation>
    <scope>NUCLEOTIDE SEQUENCE [LARGE SCALE GENOMIC DNA]</scope>
    <source>
        <tissue evidence="2">Leaves</tissue>
    </source>
</reference>
<dbReference type="EMBL" id="JASCZI010241985">
    <property type="protein sequence ID" value="MED6208878.1"/>
    <property type="molecule type" value="Genomic_DNA"/>
</dbReference>
<keyword evidence="3" id="KW-1185">Reference proteome</keyword>
<feature type="region of interest" description="Disordered" evidence="1">
    <location>
        <begin position="104"/>
        <end position="149"/>
    </location>
</feature>
<evidence type="ECO:0000313" key="2">
    <source>
        <dbReference type="EMBL" id="MED6208878.1"/>
    </source>
</evidence>
<feature type="region of interest" description="Disordered" evidence="1">
    <location>
        <begin position="1"/>
        <end position="63"/>
    </location>
</feature>
<dbReference type="Proteomes" id="UP001341840">
    <property type="component" value="Unassembled WGS sequence"/>
</dbReference>
<feature type="compositionally biased region" description="Basic residues" evidence="1">
    <location>
        <begin position="137"/>
        <end position="149"/>
    </location>
</feature>
<sequence length="149" mass="16131">MGEDVAVPRRVRRMPEDGGRRGGRRGGRVGGRAPSAQPWRGASSSRTHQAGPSQVSEIFSDDTVYRPEFDRSQGQVQVDQNEPASVSSQVFMAHAGTPPSAYMPDPYVMVSEPAPAPAPQDPTTAERGVDEGVAQRGRGRRAPRRRDSH</sequence>
<gene>
    <name evidence="2" type="ORF">PIB30_049278</name>
</gene>
<accession>A0ABU6YJ26</accession>